<evidence type="ECO:0000256" key="6">
    <source>
        <dbReference type="ARBA" id="ARBA00048859"/>
    </source>
</evidence>
<dbReference type="NCBIfam" id="NF002032">
    <property type="entry name" value="PRK00856.1"/>
    <property type="match status" value="1"/>
</dbReference>
<feature type="binding site" evidence="7">
    <location>
        <position position="51"/>
    </location>
    <ligand>
        <name>carbamoyl phosphate</name>
        <dbReference type="ChEBI" id="CHEBI:58228"/>
    </ligand>
</feature>
<dbReference type="InterPro" id="IPR006131">
    <property type="entry name" value="Asp_carbamoyltransf_Asp/Orn-bd"/>
</dbReference>
<feature type="binding site" evidence="7">
    <location>
        <position position="162"/>
    </location>
    <ligand>
        <name>L-aspartate</name>
        <dbReference type="ChEBI" id="CHEBI:29991"/>
    </ligand>
</feature>
<dbReference type="InterPro" id="IPR020542">
    <property type="entry name" value="Asp_carbamoyltrfase_reg_C"/>
</dbReference>
<feature type="domain" description="Aspartate/ornithine carbamoyltransferase Asp/Orn-binding" evidence="8">
    <location>
        <begin position="149"/>
        <end position="295"/>
    </location>
</feature>
<comment type="similarity">
    <text evidence="2 7">Belongs to the aspartate/ornithine carbamoyltransferase superfamily. ATCase family.</text>
</comment>
<feature type="domain" description="Aspartate carbamoyltransferase regulatory subunit C-terminal" evidence="10">
    <location>
        <begin position="319"/>
        <end position="357"/>
    </location>
</feature>
<reference evidence="12" key="1">
    <citation type="submission" date="2010-12" db="EMBL/GenBank/DDBJ databases">
        <title>The genome sequence of Filifactor alocis strain ATCC 35896.</title>
        <authorList>
            <consortium name="The Broad Institute Genome Sequencing Platform"/>
            <person name="Ward D."/>
            <person name="Earl A."/>
            <person name="Feldgarden M."/>
            <person name="Young S.K."/>
            <person name="Gargeya S."/>
            <person name="Zeng Q."/>
            <person name="Alvarado L."/>
            <person name="Berlin A."/>
            <person name="Bochicchio J."/>
            <person name="Chapman S.B."/>
            <person name="Chen Z."/>
            <person name="Freedman E."/>
            <person name="Gellesch M."/>
            <person name="Goldberg J."/>
            <person name="Griggs A."/>
            <person name="Gujja S."/>
            <person name="Heilman E."/>
            <person name="Heiman D."/>
            <person name="Howarth C."/>
            <person name="Mehta T."/>
            <person name="Neiman D."/>
            <person name="Pearson M."/>
            <person name="Roberts A."/>
            <person name="Saif S."/>
            <person name="Shea T."/>
            <person name="Shenoy N."/>
            <person name="Sisk P."/>
            <person name="Stolte C."/>
            <person name="Sykes S."/>
            <person name="White J."/>
            <person name="Yandava C."/>
            <person name="Izard J."/>
            <person name="Blanton J.M."/>
            <person name="Baranova O.V."/>
            <person name="Tanner A.C."/>
            <person name="Dewhirst F.E."/>
            <person name="Haas B."/>
            <person name="Nusbaum C."/>
            <person name="Birren B."/>
        </authorList>
    </citation>
    <scope>NUCLEOTIDE SEQUENCE [LARGE SCALE GENOMIC DNA]</scope>
    <source>
        <strain evidence="12">ATCC 35896 / D40 B5</strain>
    </source>
</reference>
<dbReference type="PATRIC" id="fig|546269.5.peg.1282"/>
<evidence type="ECO:0000256" key="3">
    <source>
        <dbReference type="ARBA" id="ARBA00022679"/>
    </source>
</evidence>
<evidence type="ECO:0000256" key="5">
    <source>
        <dbReference type="ARBA" id="ARBA00043884"/>
    </source>
</evidence>
<feature type="binding site" evidence="7">
    <location>
        <position position="261"/>
    </location>
    <ligand>
        <name>carbamoyl phosphate</name>
        <dbReference type="ChEBI" id="CHEBI:58228"/>
    </ligand>
</feature>
<dbReference type="EC" id="2.1.3.2" evidence="7"/>
<dbReference type="PANTHER" id="PTHR45753:SF6">
    <property type="entry name" value="ASPARTATE CARBAMOYLTRANSFERASE"/>
    <property type="match status" value="1"/>
</dbReference>
<dbReference type="KEGG" id="faa:HMPREF0389_00791"/>
<dbReference type="Proteomes" id="UP000007468">
    <property type="component" value="Chromosome"/>
</dbReference>
<name>D6GQ16_FILAD</name>
<dbReference type="EMBL" id="CP002390">
    <property type="protein sequence ID" value="EFE28869.1"/>
    <property type="molecule type" value="Genomic_DNA"/>
</dbReference>
<keyword evidence="3 7" id="KW-0808">Transferase</keyword>
<dbReference type="NCBIfam" id="TIGR00670">
    <property type="entry name" value="asp_carb_tr"/>
    <property type="match status" value="1"/>
</dbReference>
<dbReference type="InterPro" id="IPR036901">
    <property type="entry name" value="Asp/Orn_carbamoylTrfase_sf"/>
</dbReference>
<comment type="subunit">
    <text evidence="7">Heterododecamer (2C3:3R2) of six catalytic PyrB chains organized as two trimers (C3), and six regulatory PyrI chains organized as three dimers (R2).</text>
</comment>
<dbReference type="STRING" id="546269.HMPREF0389_00791"/>
<evidence type="ECO:0000259" key="9">
    <source>
        <dbReference type="Pfam" id="PF02729"/>
    </source>
</evidence>
<feature type="binding site" evidence="7">
    <location>
        <position position="132"/>
    </location>
    <ligand>
        <name>carbamoyl phosphate</name>
        <dbReference type="ChEBI" id="CHEBI:58228"/>
    </ligand>
</feature>
<evidence type="ECO:0000256" key="4">
    <source>
        <dbReference type="ARBA" id="ARBA00022975"/>
    </source>
</evidence>
<dbReference type="GO" id="GO:0016597">
    <property type="term" value="F:amino acid binding"/>
    <property type="evidence" value="ECO:0007669"/>
    <property type="project" value="InterPro"/>
</dbReference>
<feature type="domain" description="Aspartate/ornithine carbamoyltransferase carbamoyl-P binding" evidence="9">
    <location>
        <begin position="2"/>
        <end position="141"/>
    </location>
</feature>
<evidence type="ECO:0000313" key="12">
    <source>
        <dbReference type="Proteomes" id="UP000007468"/>
    </source>
</evidence>
<dbReference type="GO" id="GO:0006207">
    <property type="term" value="P:'de novo' pyrimidine nucleobase biosynthetic process"/>
    <property type="evidence" value="ECO:0007669"/>
    <property type="project" value="InterPro"/>
</dbReference>
<dbReference type="GO" id="GO:0004070">
    <property type="term" value="F:aspartate carbamoyltransferase activity"/>
    <property type="evidence" value="ECO:0007669"/>
    <property type="project" value="UniProtKB-UniRule"/>
</dbReference>
<dbReference type="PRINTS" id="PR00100">
    <property type="entry name" value="AOTCASE"/>
</dbReference>
<proteinExistence type="inferred from homology"/>
<comment type="pathway">
    <text evidence="1 7">Pyrimidine metabolism; UMP biosynthesis via de novo pathway; (S)-dihydroorotate from bicarbonate: step 2/3.</text>
</comment>
<keyword evidence="4 7" id="KW-0665">Pyrimidine biosynthesis</keyword>
<dbReference type="GO" id="GO:0044205">
    <property type="term" value="P:'de novo' UMP biosynthetic process"/>
    <property type="evidence" value="ECO:0007669"/>
    <property type="project" value="UniProtKB-UniRule"/>
</dbReference>
<dbReference type="SUPFAM" id="SSF53671">
    <property type="entry name" value="Aspartate/ornithine carbamoyltransferase"/>
    <property type="match status" value="1"/>
</dbReference>
<dbReference type="FunFam" id="3.40.50.1370:FF:000002">
    <property type="entry name" value="Aspartate carbamoyltransferase 2"/>
    <property type="match status" value="1"/>
</dbReference>
<dbReference type="eggNOG" id="COG0540">
    <property type="taxonomic scope" value="Bacteria"/>
</dbReference>
<gene>
    <name evidence="7 11" type="primary">pyrB</name>
    <name evidence="11" type="ordered locus">HMPREF0389_00791</name>
</gene>
<keyword evidence="12" id="KW-1185">Reference proteome</keyword>
<dbReference type="Pfam" id="PF00185">
    <property type="entry name" value="OTCace"/>
    <property type="match status" value="1"/>
</dbReference>
<dbReference type="UniPathway" id="UPA00070">
    <property type="reaction ID" value="UER00116"/>
</dbReference>
<evidence type="ECO:0000256" key="2">
    <source>
        <dbReference type="ARBA" id="ARBA00008896"/>
    </source>
</evidence>
<sequence length="358" mass="41022">MKHLIGINDFTIEELAELIKVGQDISLHPQNYLDKMRGKVMATLFFEPSTRTKFSFETAMLRLGGQIIGLSEVKNSSVAKGESLKDTVQTVACYTDLIVMRHPMEGAPQLATEILDVPLINAGDGGHQHPTQTLTDLLTIYKEKGRLDNLNIALVGDLKYGRTVHSLVEAITKYDNNTFFFVSPKELEMPEYVKNGIKGGCFFESRSLEEVLPQVDIVYMTRIQKERFDDLETYERLKNVYILDEEKMKLAKEDTIIMHPLPRVNEITEGVDKDKRAKYFDQAKNGMYIRMALIMKLIEEAEKDPSRPTKPEYSTIYTTCPNPKCISNHEYVERVEFHEKTAEDHAYSCEYCDRVITI</sequence>
<dbReference type="HAMAP" id="MF_00001">
    <property type="entry name" value="Asp_carb_tr"/>
    <property type="match status" value="1"/>
</dbReference>
<evidence type="ECO:0000313" key="11">
    <source>
        <dbReference type="EMBL" id="EFE28869.1"/>
    </source>
</evidence>
<feature type="binding site" evidence="7">
    <location>
        <position position="262"/>
    </location>
    <ligand>
        <name>carbamoyl phosphate</name>
        <dbReference type="ChEBI" id="CHEBI:58228"/>
    </ligand>
</feature>
<dbReference type="Pfam" id="PF02748">
    <property type="entry name" value="PyrI_C"/>
    <property type="match status" value="1"/>
</dbReference>
<dbReference type="OrthoDB" id="9774690at2"/>
<dbReference type="Pfam" id="PF02729">
    <property type="entry name" value="OTCace_N"/>
    <property type="match status" value="1"/>
</dbReference>
<dbReference type="RefSeq" id="WP_014262784.1">
    <property type="nucleotide sequence ID" value="NC_016630.1"/>
</dbReference>
<dbReference type="PRINTS" id="PR00101">
    <property type="entry name" value="ATCASE"/>
</dbReference>
<evidence type="ECO:0000256" key="1">
    <source>
        <dbReference type="ARBA" id="ARBA00004852"/>
    </source>
</evidence>
<accession>D6GQ16</accession>
<dbReference type="InterPro" id="IPR002082">
    <property type="entry name" value="Asp_carbamoyltransf"/>
</dbReference>
<comment type="function">
    <text evidence="5 7">Catalyzes the condensation of carbamoyl phosphate and aspartate to form carbamoyl aspartate and inorganic phosphate, the committed step in the de novo pyrimidine nucleotide biosynthesis pathway.</text>
</comment>
<dbReference type="GO" id="GO:0006520">
    <property type="term" value="P:amino acid metabolic process"/>
    <property type="evidence" value="ECO:0007669"/>
    <property type="project" value="InterPro"/>
</dbReference>
<comment type="catalytic activity">
    <reaction evidence="6 7">
        <text>carbamoyl phosphate + L-aspartate = N-carbamoyl-L-aspartate + phosphate + H(+)</text>
        <dbReference type="Rhea" id="RHEA:20013"/>
        <dbReference type="ChEBI" id="CHEBI:15378"/>
        <dbReference type="ChEBI" id="CHEBI:29991"/>
        <dbReference type="ChEBI" id="CHEBI:32814"/>
        <dbReference type="ChEBI" id="CHEBI:43474"/>
        <dbReference type="ChEBI" id="CHEBI:58228"/>
        <dbReference type="EC" id="2.1.3.2"/>
    </reaction>
</comment>
<dbReference type="InterPro" id="IPR036792">
    <property type="entry name" value="Asp_carbatrfase_reg_C_sf"/>
</dbReference>
<organism evidence="11 12">
    <name type="scientific">Filifactor alocis (strain ATCC 35896 / CCUG 47790 / D40 B5)</name>
    <name type="common">Fusobacterium alocis</name>
    <dbReference type="NCBI Taxonomy" id="546269"/>
    <lineage>
        <taxon>Bacteria</taxon>
        <taxon>Bacillati</taxon>
        <taxon>Bacillota</taxon>
        <taxon>Clostridia</taxon>
        <taxon>Peptostreptococcales</taxon>
        <taxon>Filifactoraceae</taxon>
        <taxon>Filifactor</taxon>
    </lineage>
</organism>
<dbReference type="Gene3D" id="3.40.50.1370">
    <property type="entry name" value="Aspartate/ornithine carbamoyltransferase"/>
    <property type="match status" value="2"/>
</dbReference>
<protein>
    <recommendedName>
        <fullName evidence="7">Aspartate carbamoyltransferase</fullName>
        <ecNumber evidence="7">2.1.3.2</ecNumber>
    </recommendedName>
    <alternativeName>
        <fullName evidence="7">Aspartate transcarbamylase</fullName>
        <shortName evidence="7">ATCase</shortName>
    </alternativeName>
</protein>
<dbReference type="AlphaFoldDB" id="D6GQ16"/>
<dbReference type="SUPFAM" id="SSF57825">
    <property type="entry name" value="Aspartate carbamoyltransferase, Regulatory-chain, C-terminal domain"/>
    <property type="match status" value="1"/>
</dbReference>
<feature type="binding site" evidence="7">
    <location>
        <position position="52"/>
    </location>
    <ligand>
        <name>carbamoyl phosphate</name>
        <dbReference type="ChEBI" id="CHEBI:58228"/>
    </ligand>
</feature>
<evidence type="ECO:0000256" key="7">
    <source>
        <dbReference type="HAMAP-Rule" id="MF_00001"/>
    </source>
</evidence>
<feature type="binding site" evidence="7">
    <location>
        <position position="101"/>
    </location>
    <ligand>
        <name>carbamoyl phosphate</name>
        <dbReference type="ChEBI" id="CHEBI:58228"/>
    </ligand>
</feature>
<dbReference type="Gene3D" id="2.30.30.20">
    <property type="entry name" value="Aspartate carbamoyltransferase regulatory subunit, C-terminal domain"/>
    <property type="match status" value="1"/>
</dbReference>
<dbReference type="InterPro" id="IPR006132">
    <property type="entry name" value="Asp/Orn_carbamoyltranf_P-bd"/>
</dbReference>
<dbReference type="PROSITE" id="PS00097">
    <property type="entry name" value="CARBAMOYLTRANSFERASE"/>
    <property type="match status" value="1"/>
</dbReference>
<dbReference type="PANTHER" id="PTHR45753">
    <property type="entry name" value="ORNITHINE CARBAMOYLTRANSFERASE, MITOCHONDRIAL"/>
    <property type="match status" value="1"/>
</dbReference>
<feature type="binding site" evidence="7">
    <location>
        <position position="222"/>
    </location>
    <ligand>
        <name>L-aspartate</name>
        <dbReference type="ChEBI" id="CHEBI:29991"/>
    </ligand>
</feature>
<evidence type="ECO:0000259" key="10">
    <source>
        <dbReference type="Pfam" id="PF02748"/>
    </source>
</evidence>
<feature type="binding site" evidence="7">
    <location>
        <position position="129"/>
    </location>
    <ligand>
        <name>carbamoyl phosphate</name>
        <dbReference type="ChEBI" id="CHEBI:58228"/>
    </ligand>
</feature>
<evidence type="ECO:0000259" key="8">
    <source>
        <dbReference type="Pfam" id="PF00185"/>
    </source>
</evidence>
<feature type="binding site" evidence="7">
    <location>
        <position position="80"/>
    </location>
    <ligand>
        <name>L-aspartate</name>
        <dbReference type="ChEBI" id="CHEBI:29991"/>
    </ligand>
</feature>
<dbReference type="InterPro" id="IPR006130">
    <property type="entry name" value="Asp/Orn_carbamoylTrfase"/>
</dbReference>